<dbReference type="InterPro" id="IPR012337">
    <property type="entry name" value="RNaseH-like_sf"/>
</dbReference>
<dbReference type="SUPFAM" id="SSF53098">
    <property type="entry name" value="Ribonuclease H-like"/>
    <property type="match status" value="1"/>
</dbReference>
<dbReference type="RefSeq" id="XP_067819353.1">
    <property type="nucleotide sequence ID" value="XM_067962858.1"/>
</dbReference>
<evidence type="ECO:0000313" key="1">
    <source>
        <dbReference type="EMBL" id="TDH69854.1"/>
    </source>
</evidence>
<accession>A0A976IFK0</accession>
<organism evidence="1 2">
    <name type="scientific">Bremia lactucae</name>
    <name type="common">Lettuce downy mildew</name>
    <dbReference type="NCBI Taxonomy" id="4779"/>
    <lineage>
        <taxon>Eukaryota</taxon>
        <taxon>Sar</taxon>
        <taxon>Stramenopiles</taxon>
        <taxon>Oomycota</taxon>
        <taxon>Peronosporomycetes</taxon>
        <taxon>Peronosporales</taxon>
        <taxon>Peronosporaceae</taxon>
        <taxon>Bremia</taxon>
    </lineage>
</organism>
<proteinExistence type="predicted"/>
<dbReference type="EMBL" id="SHOA02000007">
    <property type="protein sequence ID" value="TDH69854.1"/>
    <property type="molecule type" value="Genomic_DNA"/>
</dbReference>
<dbReference type="OrthoDB" id="115056at2759"/>
<reference evidence="1 2" key="1">
    <citation type="journal article" date="2021" name="Genome Biol.">
        <title>AFLAP: assembly-free linkage analysis pipeline using k-mers from genome sequencing data.</title>
        <authorList>
            <person name="Fletcher K."/>
            <person name="Zhang L."/>
            <person name="Gil J."/>
            <person name="Han R."/>
            <person name="Cavanaugh K."/>
            <person name="Michelmore R."/>
        </authorList>
    </citation>
    <scope>NUCLEOTIDE SEQUENCE [LARGE SCALE GENOMIC DNA]</scope>
    <source>
        <strain evidence="1 2">SF5</strain>
    </source>
</reference>
<dbReference type="InterPro" id="IPR036397">
    <property type="entry name" value="RNaseH_sf"/>
</dbReference>
<keyword evidence="2" id="KW-1185">Reference proteome</keyword>
<dbReference type="GeneID" id="94348529"/>
<dbReference type="GO" id="GO:0003676">
    <property type="term" value="F:nucleic acid binding"/>
    <property type="evidence" value="ECO:0007669"/>
    <property type="project" value="InterPro"/>
</dbReference>
<evidence type="ECO:0000313" key="2">
    <source>
        <dbReference type="Proteomes" id="UP000294530"/>
    </source>
</evidence>
<name>A0A976IFK0_BRELC</name>
<dbReference type="KEGG" id="blac:94348529"/>
<dbReference type="Gene3D" id="3.30.420.10">
    <property type="entry name" value="Ribonuclease H-like superfamily/Ribonuclease H"/>
    <property type="match status" value="1"/>
</dbReference>
<protein>
    <recommendedName>
        <fullName evidence="3">Integrase catalytic domain-containing protein</fullName>
    </recommendedName>
</protein>
<evidence type="ECO:0008006" key="3">
    <source>
        <dbReference type="Google" id="ProtNLM"/>
    </source>
</evidence>
<dbReference type="Proteomes" id="UP000294530">
    <property type="component" value="Unassembled WGS sequence"/>
</dbReference>
<dbReference type="PANTHER" id="PTHR47266">
    <property type="entry name" value="ENDONUCLEASE-RELATED"/>
    <property type="match status" value="1"/>
</dbReference>
<dbReference type="InterPro" id="IPR052160">
    <property type="entry name" value="Gypsy_RT_Integrase-like"/>
</dbReference>
<dbReference type="AlphaFoldDB" id="A0A976IFK0"/>
<sequence>MEKKHHVVINMSGNGSLDVALAREEALHRFRDINWATYTRAGGFSLEKTEIAALKDLECVIQPTFDGTMNVRTYARFFHVKFPTNSPCLDQSRGRIPQWCVGNHPFQHHQNTIINCFLCFRTVIVSGSLVGSALLKLVKNVTELTVLRYCLARMEELLPGTRQYNVELLGSKLHMSTADHPQTDGQTERANRVVADVFRTIATPKEWSKQLPFVELAINNSVHASTGETPFNGLRHPRTPVSFVRSPSLRGEGPLTMLGAKEGYPMRVSSQRLKLALVTLPV</sequence>
<comment type="caution">
    <text evidence="1">The sequence shown here is derived from an EMBL/GenBank/DDBJ whole genome shotgun (WGS) entry which is preliminary data.</text>
</comment>
<gene>
    <name evidence="1" type="ORF">CCR75_004772</name>
</gene>